<dbReference type="IntAct" id="P73813">
    <property type="interactions" value="3"/>
</dbReference>
<dbReference type="InterPro" id="IPR008538">
    <property type="entry name" value="Uma2"/>
</dbReference>
<dbReference type="KEGG" id="syn:sll1956"/>
<dbReference type="InterPro" id="IPR012296">
    <property type="entry name" value="Nuclease_put_TT1808"/>
</dbReference>
<dbReference type="PANTHER" id="PTHR34107">
    <property type="entry name" value="SLL0198 PROTEIN-RELATED"/>
    <property type="match status" value="1"/>
</dbReference>
<dbReference type="InterPro" id="IPR011335">
    <property type="entry name" value="Restrct_endonuc-II-like"/>
</dbReference>
<sequence length="192" mass="21887">MIHAIETTSSISLEEFLNLPETKPAQEYQNGKIIQKPMPQGKHSKLQTTLASEINQRAESHQLAYAFTELRCTFGERSLVPDITVFKWNNIPLDSRGQIVDRIDIPPDWIIEILSPDQSPLKVIEKISFALRNGCQLGWLVSPSENIVMVFQGNQLPETKMGKDPLAVLAELQEWFITPEIIFGWLSFERLK</sequence>
<gene>
    <name evidence="2" type="ordered locus">sll1956</name>
</gene>
<protein>
    <submittedName>
        <fullName evidence="2">Sll1956 protein</fullName>
    </submittedName>
</protein>
<dbReference type="Proteomes" id="UP000001425">
    <property type="component" value="Chromosome"/>
</dbReference>
<dbReference type="eggNOG" id="COG4636">
    <property type="taxonomic scope" value="Bacteria"/>
</dbReference>
<dbReference type="PhylomeDB" id="P73813"/>
<evidence type="ECO:0000313" key="3">
    <source>
        <dbReference type="Proteomes" id="UP000001425"/>
    </source>
</evidence>
<dbReference type="Gene3D" id="3.90.1570.10">
    <property type="entry name" value="tt1808, chain A"/>
    <property type="match status" value="1"/>
</dbReference>
<dbReference type="CDD" id="cd06260">
    <property type="entry name" value="DUF820-like"/>
    <property type="match status" value="1"/>
</dbReference>
<dbReference type="EMBL" id="BA000022">
    <property type="protein sequence ID" value="BAA17867.1"/>
    <property type="molecule type" value="Genomic_DNA"/>
</dbReference>
<dbReference type="PIR" id="S74906">
    <property type="entry name" value="S74906"/>
</dbReference>
<dbReference type="InParanoid" id="P73813"/>
<dbReference type="AlphaFoldDB" id="P73813"/>
<feature type="domain" description="Putative restriction endonuclease" evidence="1">
    <location>
        <begin position="13"/>
        <end position="177"/>
    </location>
</feature>
<dbReference type="Pfam" id="PF05685">
    <property type="entry name" value="Uma2"/>
    <property type="match status" value="1"/>
</dbReference>
<keyword evidence="3" id="KW-1185">Reference proteome</keyword>
<accession>P73813</accession>
<evidence type="ECO:0000313" key="2">
    <source>
        <dbReference type="EMBL" id="BAA17867.1"/>
    </source>
</evidence>
<reference evidence="2 3" key="1">
    <citation type="journal article" date="1995" name="DNA Res.">
        <title>Sequence analysis of the genome of the unicellular cyanobacterium Synechocystis sp. strain PCC6803. I. Sequence features in the 1 Mb region from map positions 64% to 92% of the genome.</title>
        <authorList>
            <person name="Kaneko T."/>
            <person name="Tanaka A."/>
            <person name="Sato S."/>
            <person name="Kotani H."/>
            <person name="Sazuka T."/>
            <person name="Miyajima N."/>
            <person name="Sugiura M."/>
            <person name="Tabata S."/>
        </authorList>
    </citation>
    <scope>NUCLEOTIDE SEQUENCE [LARGE SCALE GENOMIC DNA]</scope>
    <source>
        <strain evidence="3">ATCC 27184 / PCC 6803 / Kazusa</strain>
    </source>
</reference>
<dbReference type="SMR" id="P73813"/>
<evidence type="ECO:0000259" key="1">
    <source>
        <dbReference type="Pfam" id="PF05685"/>
    </source>
</evidence>
<dbReference type="EnsemblBacteria" id="BAA17867">
    <property type="protein sequence ID" value="BAA17867"/>
    <property type="gene ID" value="BAA17867"/>
</dbReference>
<name>P73813_SYNY3</name>
<proteinExistence type="predicted"/>
<dbReference type="SUPFAM" id="SSF52980">
    <property type="entry name" value="Restriction endonuclease-like"/>
    <property type="match status" value="1"/>
</dbReference>
<dbReference type="PANTHER" id="PTHR34107:SF5">
    <property type="entry name" value="SLL1355 PROTEIN"/>
    <property type="match status" value="1"/>
</dbReference>
<organism evidence="2 3">
    <name type="scientific">Synechocystis sp. (strain ATCC 27184 / PCC 6803 / Kazusa)</name>
    <dbReference type="NCBI Taxonomy" id="1111708"/>
    <lineage>
        <taxon>Bacteria</taxon>
        <taxon>Bacillati</taxon>
        <taxon>Cyanobacteriota</taxon>
        <taxon>Cyanophyceae</taxon>
        <taxon>Synechococcales</taxon>
        <taxon>Merismopediaceae</taxon>
        <taxon>Synechocystis</taxon>
    </lineage>
</organism>
<reference evidence="2 3" key="2">
    <citation type="journal article" date="1996" name="DNA Res.">
        <title>Sequence analysis of the genome of the unicellular cyanobacterium Synechocystis sp. strain PCC6803. II. Sequence determination of the entire genome and assignment of potential protein-coding regions.</title>
        <authorList>
            <person name="Kaneko T."/>
            <person name="Sato S."/>
            <person name="Kotani H."/>
            <person name="Tanaka A."/>
            <person name="Asamizu E."/>
            <person name="Nakamura Y."/>
            <person name="Miyajima N."/>
            <person name="Hirosawa M."/>
            <person name="Sugiura M."/>
            <person name="Sasamoto S."/>
            <person name="Kimura T."/>
            <person name="Hosouchi T."/>
            <person name="Matsuno A."/>
            <person name="Muraki A."/>
            <person name="Nakazaki N."/>
            <person name="Naruo K."/>
            <person name="Okumura S."/>
            <person name="Shimpo S."/>
            <person name="Takeuchi C."/>
            <person name="Wada T."/>
            <person name="Watanabe A."/>
            <person name="Yamada M."/>
            <person name="Yasuda M."/>
            <person name="Tabata S."/>
        </authorList>
    </citation>
    <scope>NUCLEOTIDE SEQUENCE [LARGE SCALE GENOMIC DNA]</scope>
    <source>
        <strain evidence="3">ATCC 27184 / PCC 6803 / Kazusa</strain>
    </source>
</reference>
<dbReference type="STRING" id="1148.gene:10498736"/>
<dbReference type="PaxDb" id="1148-1652949"/>